<name>A0A8S5LJ82_9CAUD</name>
<dbReference type="InterPro" id="IPR032489">
    <property type="entry name" value="DUF5048"/>
</dbReference>
<dbReference type="EMBL" id="BK015861">
    <property type="protein sequence ID" value="DAD70108.1"/>
    <property type="molecule type" value="Genomic_DNA"/>
</dbReference>
<proteinExistence type="predicted"/>
<organism evidence="2">
    <name type="scientific">Siphoviridae sp. ct3o911</name>
    <dbReference type="NCBI Taxonomy" id="2827560"/>
    <lineage>
        <taxon>Viruses</taxon>
        <taxon>Duplodnaviria</taxon>
        <taxon>Heunggongvirae</taxon>
        <taxon>Uroviricota</taxon>
        <taxon>Caudoviricetes</taxon>
    </lineage>
</organism>
<protein>
    <submittedName>
        <fullName evidence="2">Tail protein</fullName>
    </submittedName>
</protein>
<evidence type="ECO:0000259" key="1">
    <source>
        <dbReference type="Pfam" id="PF16467"/>
    </source>
</evidence>
<accession>A0A8S5LJ82</accession>
<feature type="domain" description="DUF5048" evidence="1">
    <location>
        <begin position="406"/>
        <end position="509"/>
    </location>
</feature>
<evidence type="ECO:0000313" key="2">
    <source>
        <dbReference type="EMBL" id="DAD70108.1"/>
    </source>
</evidence>
<sequence length="523" mass="59558">MYDIQQTDIDLLQQRVKTIYTKIQLLNNQMTVIDEIDGAFIDGSVSIDSGSDIRRTFDGTILVKDESYMTAETSRVWLDKKIRVYIGFLHQRSGEVCWYTLGVYNFCDNSFTYNATTQTLKISCLDLMSGLNGELGGTLIGSETQIPKGSDIRDAMVKTVTQLGGVGKYRIGYQTSEVPYDMSWDTGTTVWEILEELRDLYYSYEMFFDEDTFVCQRVPMNNEEPLVLTDDVFGKFVISESLTNSFSEVKNVIEVWGETTKSNYYSDSCTFENGIYTFKVTGAQIKDNKKFSFLAPETNPGECQIKIINVETDAKTGKKNEKEYGPYKLYRSAVDDTGEDVLLEAKTMEAKKYYVVKLKKEKMYFVGQTQVHAMVRLVNALPSAEQAKKDKENFACDNLGYVVNPESPFTIDKIGERIKVCSSGDYEKIYTDELALQRAEYELYVGSRLTDSISVECILIPWLDVNQKISYKPHMTTYKEPNQYMISSLSFDLTSGTMTVKMAHFYPYYPNTVQLVPTVTVTS</sequence>
<dbReference type="Pfam" id="PF16467">
    <property type="entry name" value="DUF5048"/>
    <property type="match status" value="1"/>
</dbReference>
<reference evidence="2" key="1">
    <citation type="journal article" date="2021" name="Proc. Natl. Acad. Sci. U.S.A.">
        <title>A Catalog of Tens of Thousands of Viruses from Human Metagenomes Reveals Hidden Associations with Chronic Diseases.</title>
        <authorList>
            <person name="Tisza M.J."/>
            <person name="Buck C.B."/>
        </authorList>
    </citation>
    <scope>NUCLEOTIDE SEQUENCE</scope>
    <source>
        <strain evidence="2">Ct3o911</strain>
    </source>
</reference>